<proteinExistence type="predicted"/>
<comment type="caution">
    <text evidence="2">The sequence shown here is derived from an EMBL/GenBank/DDBJ whole genome shotgun (WGS) entry which is preliminary data.</text>
</comment>
<reference evidence="2 3" key="1">
    <citation type="submission" date="2023-08" db="EMBL/GenBank/DDBJ databases">
        <title>Black Yeasts Isolated from many extreme environments.</title>
        <authorList>
            <person name="Coleine C."/>
            <person name="Stajich J.E."/>
            <person name="Selbmann L."/>
        </authorList>
    </citation>
    <scope>NUCLEOTIDE SEQUENCE [LARGE SCALE GENOMIC DNA]</scope>
    <source>
        <strain evidence="2 3">CCFEE 5910</strain>
    </source>
</reference>
<keyword evidence="1" id="KW-0472">Membrane</keyword>
<dbReference type="InterPro" id="IPR042099">
    <property type="entry name" value="ANL_N_sf"/>
</dbReference>
<dbReference type="GO" id="GO:0005783">
    <property type="term" value="C:endoplasmic reticulum"/>
    <property type="evidence" value="ECO:0007669"/>
    <property type="project" value="TreeGrafter"/>
</dbReference>
<organism evidence="2 3">
    <name type="scientific">Lithohypha guttulata</name>
    <dbReference type="NCBI Taxonomy" id="1690604"/>
    <lineage>
        <taxon>Eukaryota</taxon>
        <taxon>Fungi</taxon>
        <taxon>Dikarya</taxon>
        <taxon>Ascomycota</taxon>
        <taxon>Pezizomycotina</taxon>
        <taxon>Eurotiomycetes</taxon>
        <taxon>Chaetothyriomycetidae</taxon>
        <taxon>Chaetothyriales</taxon>
        <taxon>Trichomeriaceae</taxon>
        <taxon>Lithohypha</taxon>
    </lineage>
</organism>
<dbReference type="SUPFAM" id="SSF56801">
    <property type="entry name" value="Acetyl-CoA synthetase-like"/>
    <property type="match status" value="1"/>
</dbReference>
<feature type="transmembrane region" description="Helical" evidence="1">
    <location>
        <begin position="21"/>
        <end position="41"/>
    </location>
</feature>
<evidence type="ECO:0000256" key="1">
    <source>
        <dbReference type="SAM" id="Phobius"/>
    </source>
</evidence>
<evidence type="ECO:0000313" key="3">
    <source>
        <dbReference type="Proteomes" id="UP001309876"/>
    </source>
</evidence>
<dbReference type="Gene3D" id="3.40.50.12780">
    <property type="entry name" value="N-terminal domain of ligase-like"/>
    <property type="match status" value="1"/>
</dbReference>
<dbReference type="GO" id="GO:0016020">
    <property type="term" value="C:membrane"/>
    <property type="evidence" value="ECO:0007669"/>
    <property type="project" value="TreeGrafter"/>
</dbReference>
<keyword evidence="1" id="KW-1133">Transmembrane helix</keyword>
<evidence type="ECO:0000313" key="2">
    <source>
        <dbReference type="EMBL" id="KAK5088243.1"/>
    </source>
</evidence>
<dbReference type="GO" id="GO:0004467">
    <property type="term" value="F:long-chain fatty acid-CoA ligase activity"/>
    <property type="evidence" value="ECO:0007669"/>
    <property type="project" value="TreeGrafter"/>
</dbReference>
<evidence type="ECO:0008006" key="4">
    <source>
        <dbReference type="Google" id="ProtNLM"/>
    </source>
</evidence>
<dbReference type="PANTHER" id="PTHR43272">
    <property type="entry name" value="LONG-CHAIN-FATTY-ACID--COA LIGASE"/>
    <property type="match status" value="1"/>
</dbReference>
<protein>
    <recommendedName>
        <fullName evidence="4">AMP-dependent synthetase/ligase domain-containing protein</fullName>
    </recommendedName>
</protein>
<name>A0AAN7Y7R1_9EURO</name>
<keyword evidence="3" id="KW-1185">Reference proteome</keyword>
<dbReference type="Proteomes" id="UP001309876">
    <property type="component" value="Unassembled WGS sequence"/>
</dbReference>
<gene>
    <name evidence="2" type="ORF">LTR05_002460</name>
</gene>
<sequence length="575" mass="61401">MSSIGIIGQIDEAIGTFFAQWNTGSTIIVGLVLIVLIYPIFTARDPDTHPFLLARQAQASPIRQPGESAVYRSTEIPYGYPLKSGLGIKDPGASKWTTGRDGDLRDVWRQAVNGSNKEDGNSAGGTAKIATVLGVEKVVEHNLKDLTRETNIIGKHIKESGGRKVAVCLSNSTELLCTVFAGAFYDFSPILVPYHQEPGNAVEILKDVEFDTLVAEAGSVALETLLSQSKSIRRIIWVAKAGSKHLDWNEVPEGVGGKLEVNTWHDLIDEKKGGASDVVPPLDKENEPLPVYALQQNKSGQYDSVECSQRNLLSGTSALQSSLPRLHKLANNDSILITTPLNTTYALCWALLALFSGSTLLLTSVAGPNINLITATKSARQLLKSTQIIADARSIPRLLEDLTSLAGQGGLGAKYSVWSTARAINQGYMPSPTSKPTYLPSSLSALKTLYIAQPDILPSDQRISSATLSNLRLLLSARVSLALTSARVAGYIAQTNILDYRDKLGVNCVGPVAASLEVCLVGEEDELAKSDGVGEVAVKGPGVAGREKGRVVLEGVRARVDLDNTVVLVGSITLV</sequence>
<dbReference type="AlphaFoldDB" id="A0AAN7Y7R1"/>
<dbReference type="EMBL" id="JAVRRJ010000002">
    <property type="protein sequence ID" value="KAK5088243.1"/>
    <property type="molecule type" value="Genomic_DNA"/>
</dbReference>
<dbReference type="PANTHER" id="PTHR43272:SF11">
    <property type="entry name" value="AMP-DEPENDENT SYNTHETASE_LIGASE DOMAIN-CONTAINING PROTEIN"/>
    <property type="match status" value="1"/>
</dbReference>
<keyword evidence="1" id="KW-0812">Transmembrane</keyword>
<accession>A0AAN7Y7R1</accession>